<evidence type="ECO:0000313" key="3">
    <source>
        <dbReference type="Proteomes" id="UP001501358"/>
    </source>
</evidence>
<sequence length="57" mass="6397">MTVPDENAPKTGKTDQVLPEPEDRRERPGGRERTAVGEELRAAMERSGVDREDFGEK</sequence>
<organism evidence="2 3">
    <name type="scientific">Streptomyces thermolineatus</name>
    <dbReference type="NCBI Taxonomy" id="44033"/>
    <lineage>
        <taxon>Bacteria</taxon>
        <taxon>Bacillati</taxon>
        <taxon>Actinomycetota</taxon>
        <taxon>Actinomycetes</taxon>
        <taxon>Kitasatosporales</taxon>
        <taxon>Streptomycetaceae</taxon>
        <taxon>Streptomyces</taxon>
    </lineage>
</organism>
<gene>
    <name evidence="2" type="ORF">GCM10010406_33730</name>
</gene>
<feature type="compositionally biased region" description="Basic and acidic residues" evidence="1">
    <location>
        <begin position="21"/>
        <end position="57"/>
    </location>
</feature>
<proteinExistence type="predicted"/>
<dbReference type="RefSeq" id="WP_344384014.1">
    <property type="nucleotide sequence ID" value="NZ_BAAATA010000019.1"/>
</dbReference>
<name>A0ABN3M4T5_9ACTN</name>
<reference evidence="2 3" key="1">
    <citation type="journal article" date="2019" name="Int. J. Syst. Evol. Microbiol.">
        <title>The Global Catalogue of Microorganisms (GCM) 10K type strain sequencing project: providing services to taxonomists for standard genome sequencing and annotation.</title>
        <authorList>
            <consortium name="The Broad Institute Genomics Platform"/>
            <consortium name="The Broad Institute Genome Sequencing Center for Infectious Disease"/>
            <person name="Wu L."/>
            <person name="Ma J."/>
        </authorList>
    </citation>
    <scope>NUCLEOTIDE SEQUENCE [LARGE SCALE GENOMIC DNA]</scope>
    <source>
        <strain evidence="2 3">JCM 6307</strain>
    </source>
</reference>
<dbReference type="EMBL" id="BAAATA010000019">
    <property type="protein sequence ID" value="GAA2494862.1"/>
    <property type="molecule type" value="Genomic_DNA"/>
</dbReference>
<evidence type="ECO:0000313" key="2">
    <source>
        <dbReference type="EMBL" id="GAA2494862.1"/>
    </source>
</evidence>
<evidence type="ECO:0000256" key="1">
    <source>
        <dbReference type="SAM" id="MobiDB-lite"/>
    </source>
</evidence>
<dbReference type="Proteomes" id="UP001501358">
    <property type="component" value="Unassembled WGS sequence"/>
</dbReference>
<accession>A0ABN3M4T5</accession>
<keyword evidence="3" id="KW-1185">Reference proteome</keyword>
<feature type="region of interest" description="Disordered" evidence="1">
    <location>
        <begin position="1"/>
        <end position="57"/>
    </location>
</feature>
<protein>
    <submittedName>
        <fullName evidence="2">Uncharacterized protein</fullName>
    </submittedName>
</protein>
<comment type="caution">
    <text evidence="2">The sequence shown here is derived from an EMBL/GenBank/DDBJ whole genome shotgun (WGS) entry which is preliminary data.</text>
</comment>